<keyword evidence="8" id="KW-1185">Reference proteome</keyword>
<dbReference type="InterPro" id="IPR044399">
    <property type="entry name" value="Mb-like_M"/>
</dbReference>
<dbReference type="Gene3D" id="1.10.490.10">
    <property type="entry name" value="Globins"/>
    <property type="match status" value="1"/>
</dbReference>
<dbReference type="GO" id="GO:0020037">
    <property type="term" value="F:heme binding"/>
    <property type="evidence" value="ECO:0007669"/>
    <property type="project" value="InterPro"/>
</dbReference>
<dbReference type="Proteomes" id="UP000728185">
    <property type="component" value="Unassembled WGS sequence"/>
</dbReference>
<comment type="similarity">
    <text evidence="5">Belongs to the globin family.</text>
</comment>
<evidence type="ECO:0000256" key="4">
    <source>
        <dbReference type="ARBA" id="ARBA00023004"/>
    </source>
</evidence>
<dbReference type="InterPro" id="IPR009050">
    <property type="entry name" value="Globin-like_sf"/>
</dbReference>
<comment type="caution">
    <text evidence="7">The sequence shown here is derived from an EMBL/GenBank/DDBJ whole genome shotgun (WGS) entry which is preliminary data.</text>
</comment>
<keyword evidence="2 5" id="KW-0349">Heme</keyword>
<keyword evidence="5" id="KW-0561">Oxygen transport</keyword>
<dbReference type="OrthoDB" id="6224579at2759"/>
<evidence type="ECO:0000259" key="6">
    <source>
        <dbReference type="Pfam" id="PF00042"/>
    </source>
</evidence>
<evidence type="ECO:0000313" key="7">
    <source>
        <dbReference type="EMBL" id="KAA0193469.1"/>
    </source>
</evidence>
<dbReference type="SUPFAM" id="SSF46458">
    <property type="entry name" value="Globin-like"/>
    <property type="match status" value="1"/>
</dbReference>
<evidence type="ECO:0000313" key="8">
    <source>
        <dbReference type="Proteomes" id="UP000728185"/>
    </source>
</evidence>
<keyword evidence="4" id="KW-0408">Iron</keyword>
<keyword evidence="1 5" id="KW-0813">Transport</keyword>
<evidence type="ECO:0000256" key="5">
    <source>
        <dbReference type="RuleBase" id="RU000356"/>
    </source>
</evidence>
<dbReference type="GO" id="GO:0019825">
    <property type="term" value="F:oxygen binding"/>
    <property type="evidence" value="ECO:0007669"/>
    <property type="project" value="InterPro"/>
</dbReference>
<dbReference type="InterPro" id="IPR000971">
    <property type="entry name" value="Globin"/>
</dbReference>
<sequence length="152" mass="17881">MAPLTQSEVDSLMQELSPLTSNVKKRTALGMKVYNEFSDFIYLMFFKTYQTPLLFPFYVHVRRELNALDQHRLFTAKPEYIVLFSRLQDLDITTIKKSEGIKYYGRTFVEYLLRFIEAAANDECYQNLIEESAAEHRTMILTKKQYLVSPVI</sequence>
<reference evidence="7" key="1">
    <citation type="submission" date="2019-05" db="EMBL/GenBank/DDBJ databases">
        <title>Annotation for the trematode Fasciolopsis buski.</title>
        <authorList>
            <person name="Choi Y.-J."/>
        </authorList>
    </citation>
    <scope>NUCLEOTIDE SEQUENCE</scope>
    <source>
        <strain evidence="7">HT</strain>
        <tissue evidence="7">Whole worm</tissue>
    </source>
</reference>
<accession>A0A8E0VKJ5</accession>
<dbReference type="CDD" id="cd01040">
    <property type="entry name" value="Mb-like"/>
    <property type="match status" value="1"/>
</dbReference>
<dbReference type="GO" id="GO:0046872">
    <property type="term" value="F:metal ion binding"/>
    <property type="evidence" value="ECO:0007669"/>
    <property type="project" value="UniProtKB-KW"/>
</dbReference>
<evidence type="ECO:0000256" key="2">
    <source>
        <dbReference type="ARBA" id="ARBA00022617"/>
    </source>
</evidence>
<dbReference type="AlphaFoldDB" id="A0A8E0VKJ5"/>
<proteinExistence type="inferred from homology"/>
<dbReference type="GO" id="GO:0005344">
    <property type="term" value="F:oxygen carrier activity"/>
    <property type="evidence" value="ECO:0007669"/>
    <property type="project" value="UniProtKB-KW"/>
</dbReference>
<keyword evidence="3" id="KW-0479">Metal-binding</keyword>
<evidence type="ECO:0000256" key="3">
    <source>
        <dbReference type="ARBA" id="ARBA00022723"/>
    </source>
</evidence>
<gene>
    <name evidence="7" type="ORF">FBUS_03030</name>
</gene>
<dbReference type="Pfam" id="PF00042">
    <property type="entry name" value="Globin"/>
    <property type="match status" value="1"/>
</dbReference>
<dbReference type="EMBL" id="LUCM01005004">
    <property type="protein sequence ID" value="KAA0193469.1"/>
    <property type="molecule type" value="Genomic_DNA"/>
</dbReference>
<dbReference type="InterPro" id="IPR012292">
    <property type="entry name" value="Globin/Proto"/>
</dbReference>
<organism evidence="7 8">
    <name type="scientific">Fasciolopsis buskii</name>
    <dbReference type="NCBI Taxonomy" id="27845"/>
    <lineage>
        <taxon>Eukaryota</taxon>
        <taxon>Metazoa</taxon>
        <taxon>Spiralia</taxon>
        <taxon>Lophotrochozoa</taxon>
        <taxon>Platyhelminthes</taxon>
        <taxon>Trematoda</taxon>
        <taxon>Digenea</taxon>
        <taxon>Plagiorchiida</taxon>
        <taxon>Echinostomata</taxon>
        <taxon>Echinostomatoidea</taxon>
        <taxon>Fasciolidae</taxon>
        <taxon>Fasciolopsis</taxon>
    </lineage>
</organism>
<name>A0A8E0VKJ5_9TREM</name>
<feature type="domain" description="Globin" evidence="6">
    <location>
        <begin position="71"/>
        <end position="146"/>
    </location>
</feature>
<protein>
    <recommendedName>
        <fullName evidence="6">Globin domain-containing protein</fullName>
    </recommendedName>
</protein>
<evidence type="ECO:0000256" key="1">
    <source>
        <dbReference type="ARBA" id="ARBA00022448"/>
    </source>
</evidence>